<reference evidence="3" key="1">
    <citation type="journal article" date="2019" name="Int. J. Syst. Evol. Microbiol.">
        <title>The Global Catalogue of Microorganisms (GCM) 10K type strain sequencing project: providing services to taxonomists for standard genome sequencing and annotation.</title>
        <authorList>
            <consortium name="The Broad Institute Genomics Platform"/>
            <consortium name="The Broad Institute Genome Sequencing Center for Infectious Disease"/>
            <person name="Wu L."/>
            <person name="Ma J."/>
        </authorList>
    </citation>
    <scope>NUCLEOTIDE SEQUENCE [LARGE SCALE GENOMIC DNA]</scope>
    <source>
        <strain evidence="3">CGMCC 1.15731</strain>
    </source>
</reference>
<feature type="region of interest" description="Disordered" evidence="1">
    <location>
        <begin position="76"/>
        <end position="120"/>
    </location>
</feature>
<evidence type="ECO:0000256" key="1">
    <source>
        <dbReference type="SAM" id="MobiDB-lite"/>
    </source>
</evidence>
<organism evidence="2 3">
    <name type="scientific">Daeguia caeni</name>
    <dbReference type="NCBI Taxonomy" id="439612"/>
    <lineage>
        <taxon>Bacteria</taxon>
        <taxon>Pseudomonadati</taxon>
        <taxon>Pseudomonadota</taxon>
        <taxon>Alphaproteobacteria</taxon>
        <taxon>Hyphomicrobiales</taxon>
        <taxon>Brucellaceae</taxon>
        <taxon>Daeguia</taxon>
    </lineage>
</organism>
<sequence>MDIIETRISSIAGFQLYQVEFMTAGEEQVTVKVRNDSNSELPRDEVIRRAAVALSSALGHACVECGLESDTLITRPSARRAGDMEELERQLNEGLEDSFPASDPVAATSSAIPASADPKS</sequence>
<accession>A0ABV9H3G5</accession>
<gene>
    <name evidence="2" type="ORF">ACFO1V_06860</name>
</gene>
<keyword evidence="3" id="KW-1185">Reference proteome</keyword>
<proteinExistence type="predicted"/>
<dbReference type="RefSeq" id="WP_374830356.1">
    <property type="nucleotide sequence ID" value="NZ_JBHEEZ010000004.1"/>
</dbReference>
<dbReference type="Proteomes" id="UP001596042">
    <property type="component" value="Unassembled WGS sequence"/>
</dbReference>
<name>A0ABV9H3G5_9HYPH</name>
<evidence type="ECO:0000313" key="3">
    <source>
        <dbReference type="Proteomes" id="UP001596042"/>
    </source>
</evidence>
<evidence type="ECO:0000313" key="2">
    <source>
        <dbReference type="EMBL" id="MFC4624944.1"/>
    </source>
</evidence>
<comment type="caution">
    <text evidence="2">The sequence shown here is derived from an EMBL/GenBank/DDBJ whole genome shotgun (WGS) entry which is preliminary data.</text>
</comment>
<protein>
    <submittedName>
        <fullName evidence="2">Uncharacterized protein</fullName>
    </submittedName>
</protein>
<feature type="compositionally biased region" description="Basic and acidic residues" evidence="1">
    <location>
        <begin position="80"/>
        <end position="91"/>
    </location>
</feature>
<dbReference type="EMBL" id="JBHSEL010000049">
    <property type="protein sequence ID" value="MFC4624944.1"/>
    <property type="molecule type" value="Genomic_DNA"/>
</dbReference>